<dbReference type="Gene3D" id="3.90.550.20">
    <property type="match status" value="1"/>
</dbReference>
<dbReference type="PANTHER" id="PTHR32385">
    <property type="entry name" value="MANNOSYL PHOSPHORYLINOSITOL CERAMIDE SYNTHASE"/>
    <property type="match status" value="1"/>
</dbReference>
<reference evidence="2" key="1">
    <citation type="submission" date="2016-11" db="EMBL/GenBank/DDBJ databases">
        <authorList>
            <person name="Jaros S."/>
            <person name="Januszkiewicz K."/>
            <person name="Wedrychowicz H."/>
        </authorList>
    </citation>
    <scope>NUCLEOTIDE SEQUENCE</scope>
    <source>
        <strain evidence="2">ACA-DC 565</strain>
    </source>
</reference>
<sequence length="237" mass="27741">MIPKIIHLICLGTKNNKLRNRINRIHRKLPDFEIKIWNENNFDLKKYKYTALALEKKSYAFASDYIRLYALYKFGGTYLDTDINIIRDISIDFSDSDQIVVGFEKNYDISSAIISSVPHSQIVGDMLHYMDDLANNSPETIGKLANVKWMRNFYIKYGVQLNGKKQYSNFGVKVLPECFYGYPSSESRIIHIMEASWQKSRPLSQRVGTVLRRGIKTRNEAIFYEKMRTLLWKARTQ</sequence>
<evidence type="ECO:0000313" key="2">
    <source>
        <dbReference type="EMBL" id="SFZ87061.1"/>
    </source>
</evidence>
<dbReference type="AlphaFoldDB" id="A0A1K2I496"/>
<dbReference type="InterPro" id="IPR051706">
    <property type="entry name" value="Glycosyltransferase_domain"/>
</dbReference>
<gene>
    <name evidence="2" type="ORF">LREN565_0174</name>
</gene>
<name>A0A1K2I496_9LACO</name>
<proteinExistence type="predicted"/>
<protein>
    <submittedName>
        <fullName evidence="2">Putative mannosyltransferase involved in polysaccharide biosynthesis</fullName>
    </submittedName>
</protein>
<accession>A0A1K2I496</accession>
<dbReference type="Pfam" id="PF04488">
    <property type="entry name" value="Gly_transf_sug"/>
    <property type="match status" value="1"/>
</dbReference>
<dbReference type="GO" id="GO:0000030">
    <property type="term" value="F:mannosyltransferase activity"/>
    <property type="evidence" value="ECO:0007669"/>
    <property type="project" value="TreeGrafter"/>
</dbReference>
<dbReference type="GO" id="GO:0016020">
    <property type="term" value="C:membrane"/>
    <property type="evidence" value="ECO:0007669"/>
    <property type="project" value="GOC"/>
</dbReference>
<dbReference type="InterPro" id="IPR029044">
    <property type="entry name" value="Nucleotide-diphossugar_trans"/>
</dbReference>
<organism evidence="2">
    <name type="scientific">Loigolactobacillus rennini</name>
    <dbReference type="NCBI Taxonomy" id="238013"/>
    <lineage>
        <taxon>Bacteria</taxon>
        <taxon>Bacillati</taxon>
        <taxon>Bacillota</taxon>
        <taxon>Bacilli</taxon>
        <taxon>Lactobacillales</taxon>
        <taxon>Lactobacillaceae</taxon>
        <taxon>Loigolactobacillus</taxon>
    </lineage>
</organism>
<dbReference type="InterPro" id="IPR007577">
    <property type="entry name" value="GlycoTrfase_DXD_sugar-bd_CS"/>
</dbReference>
<dbReference type="EMBL" id="LT634362">
    <property type="protein sequence ID" value="SFZ87061.1"/>
    <property type="molecule type" value="Genomic_DNA"/>
</dbReference>
<dbReference type="SUPFAM" id="SSF53448">
    <property type="entry name" value="Nucleotide-diphospho-sugar transferases"/>
    <property type="match status" value="1"/>
</dbReference>
<dbReference type="GO" id="GO:0051999">
    <property type="term" value="P:mannosyl-inositol phosphorylceramide biosynthetic process"/>
    <property type="evidence" value="ECO:0007669"/>
    <property type="project" value="TreeGrafter"/>
</dbReference>
<evidence type="ECO:0000256" key="1">
    <source>
        <dbReference type="ARBA" id="ARBA00022679"/>
    </source>
</evidence>
<keyword evidence="1 2" id="KW-0808">Transferase</keyword>
<keyword evidence="2" id="KW-0328">Glycosyltransferase</keyword>
<dbReference type="PANTHER" id="PTHR32385:SF15">
    <property type="entry name" value="INOSITOL PHOSPHOCERAMIDE MANNOSYLTRANSFERASE 1"/>
    <property type="match status" value="1"/>
</dbReference>